<dbReference type="GO" id="GO:0004674">
    <property type="term" value="F:protein serine/threonine kinase activity"/>
    <property type="evidence" value="ECO:0007669"/>
    <property type="project" value="UniProtKB-KW"/>
</dbReference>
<dbReference type="GO" id="GO:0051726">
    <property type="term" value="P:regulation of cell cycle"/>
    <property type="evidence" value="ECO:0007669"/>
    <property type="project" value="TreeGrafter"/>
</dbReference>
<keyword evidence="4 10" id="KW-0547">Nucleotide-binding</keyword>
<comment type="function">
    <text evidence="9">Casein kinases are operationally defined by their preferential utilization of acidic proteins such as caseins as substrates. The alpha chain contains the catalytic site.</text>
</comment>
<evidence type="ECO:0000313" key="12">
    <source>
        <dbReference type="EMBL" id="RHY79291.1"/>
    </source>
</evidence>
<dbReference type="AlphaFoldDB" id="A0A397EAV6"/>
<proteinExistence type="predicted"/>
<keyword evidence="5" id="KW-0418">Kinase</keyword>
<dbReference type="InterPro" id="IPR008271">
    <property type="entry name" value="Ser/Thr_kinase_AS"/>
</dbReference>
<comment type="caution">
    <text evidence="12">The sequence shown here is derived from an EMBL/GenBank/DDBJ whole genome shotgun (WGS) entry which is preliminary data.</text>
</comment>
<dbReference type="PROSITE" id="PS00107">
    <property type="entry name" value="PROTEIN_KINASE_ATP"/>
    <property type="match status" value="1"/>
</dbReference>
<evidence type="ECO:0000256" key="7">
    <source>
        <dbReference type="ARBA" id="ARBA00047899"/>
    </source>
</evidence>
<dbReference type="PANTHER" id="PTHR24054">
    <property type="entry name" value="CASEIN KINASE II SUBUNIT ALPHA"/>
    <property type="match status" value="1"/>
</dbReference>
<dbReference type="VEuPathDB" id="FungiDB:H257_04908"/>
<dbReference type="GO" id="GO:0005956">
    <property type="term" value="C:protein kinase CK2 complex"/>
    <property type="evidence" value="ECO:0007669"/>
    <property type="project" value="TreeGrafter"/>
</dbReference>
<evidence type="ECO:0000313" key="13">
    <source>
        <dbReference type="Proteomes" id="UP000266196"/>
    </source>
</evidence>
<evidence type="ECO:0000256" key="9">
    <source>
        <dbReference type="ARBA" id="ARBA00059329"/>
    </source>
</evidence>
<evidence type="ECO:0000256" key="4">
    <source>
        <dbReference type="ARBA" id="ARBA00022741"/>
    </source>
</evidence>
<reference evidence="12 13" key="1">
    <citation type="submission" date="2018-08" db="EMBL/GenBank/DDBJ databases">
        <title>Aphanomyces genome sequencing and annotation.</title>
        <authorList>
            <person name="Minardi D."/>
            <person name="Oidtmann B."/>
            <person name="Van Der Giezen M."/>
            <person name="Studholme D.J."/>
        </authorList>
    </citation>
    <scope>NUCLEOTIDE SEQUENCE [LARGE SCALE GENOMIC DNA]</scope>
    <source>
        <strain evidence="12 13">197901</strain>
    </source>
</reference>
<dbReference type="InterPro" id="IPR045216">
    <property type="entry name" value="CK2_alpha"/>
</dbReference>
<dbReference type="SMART" id="SM00220">
    <property type="entry name" value="S_TKc"/>
    <property type="match status" value="1"/>
</dbReference>
<protein>
    <recommendedName>
        <fullName evidence="1">non-specific serine/threonine protein kinase</fullName>
        <ecNumber evidence="1">2.7.11.1</ecNumber>
    </recommendedName>
</protein>
<dbReference type="SUPFAM" id="SSF56112">
    <property type="entry name" value="Protein kinase-like (PK-like)"/>
    <property type="match status" value="1"/>
</dbReference>
<comment type="catalytic activity">
    <reaction evidence="8">
        <text>L-seryl-[protein] + ATP = O-phospho-L-seryl-[protein] + ADP + H(+)</text>
        <dbReference type="Rhea" id="RHEA:17989"/>
        <dbReference type="Rhea" id="RHEA-COMP:9863"/>
        <dbReference type="Rhea" id="RHEA-COMP:11604"/>
        <dbReference type="ChEBI" id="CHEBI:15378"/>
        <dbReference type="ChEBI" id="CHEBI:29999"/>
        <dbReference type="ChEBI" id="CHEBI:30616"/>
        <dbReference type="ChEBI" id="CHEBI:83421"/>
        <dbReference type="ChEBI" id="CHEBI:456216"/>
        <dbReference type="EC" id="2.7.11.1"/>
    </reaction>
</comment>
<evidence type="ECO:0000256" key="8">
    <source>
        <dbReference type="ARBA" id="ARBA00048679"/>
    </source>
</evidence>
<dbReference type="CDD" id="cd14132">
    <property type="entry name" value="STKc_CK2_alpha"/>
    <property type="match status" value="1"/>
</dbReference>
<keyword evidence="3" id="KW-0808">Transferase</keyword>
<accession>A0A397EAV6</accession>
<dbReference type="Proteomes" id="UP000266196">
    <property type="component" value="Unassembled WGS sequence"/>
</dbReference>
<feature type="binding site" evidence="10">
    <location>
        <position position="396"/>
    </location>
    <ligand>
        <name>ATP</name>
        <dbReference type="ChEBI" id="CHEBI:30616"/>
    </ligand>
</feature>
<sequence>MIYLSVAESDAFSETFAKLKATLSSSSSEEVPPPAPSVGCMVMELRTHPAVHRAVESEIKREGVAVVGQLRRERKLRRALAEERLAYIRMRREHVHLHAEEIQLTVDEDVRAMDHHVATVQAMATRRLQVLLFECLGEIQKAIARAQQRVETQESSVATCELNYAWAIFAKRCEEHFSVASLVDIPPKMLTPSATYVENPSFVAWTTALAPYLSAQLDLPLASATLASPELTITRILAELLNQQLRTTLVSFLEKMVTEGSNRALLAHFSAWNPDTCSSLNASQDDDAMPLEIIAEKDMLEAIWQVERAATDEVKTLVALGVYPTAELGLLRQKQDPVMYADVCESRPREYWDYENLNVSWGDQDAYEVCRKIGRGKYSEVFEGVNASNGSKCVIKILKPVKKKKIKREIKILQNLSGGTNIVQLLDVVRDPQSKTPSLVFEYINNADFKTLYPTLTDFDIRYYIFELLKALDFCHANGIMHRDVKPHNVMIDHEKRQLRLIDFGLAEFYHPNREYNVRVASRYFKGPELLVDMQEYDYSLDMWSVGCVLAGMIFKKEPFFHGHDNCDQLVKIAKVKGTEELFDYLTTYDLELDPQYDGILGTHSKKPWDKFVTPDNKHLVSADALDFLDGLLKFDHQERLTAKEAMAHPYFQSVRDYHESKKQPDYTSSPSDASS</sequence>
<evidence type="ECO:0000256" key="5">
    <source>
        <dbReference type="ARBA" id="ARBA00022777"/>
    </source>
</evidence>
<evidence type="ECO:0000256" key="1">
    <source>
        <dbReference type="ARBA" id="ARBA00012513"/>
    </source>
</evidence>
<dbReference type="EC" id="2.7.11.1" evidence="1"/>
<gene>
    <name evidence="12" type="ORF">DYB31_003020</name>
</gene>
<organism evidence="12 13">
    <name type="scientific">Aphanomyces astaci</name>
    <name type="common">Crayfish plague agent</name>
    <dbReference type="NCBI Taxonomy" id="112090"/>
    <lineage>
        <taxon>Eukaryota</taxon>
        <taxon>Sar</taxon>
        <taxon>Stramenopiles</taxon>
        <taxon>Oomycota</taxon>
        <taxon>Saprolegniomycetes</taxon>
        <taxon>Saprolegniales</taxon>
        <taxon>Verrucalvaceae</taxon>
        <taxon>Aphanomyces</taxon>
    </lineage>
</organism>
<dbReference type="GO" id="GO:0005524">
    <property type="term" value="F:ATP binding"/>
    <property type="evidence" value="ECO:0007669"/>
    <property type="project" value="UniProtKB-UniRule"/>
</dbReference>
<evidence type="ECO:0000256" key="10">
    <source>
        <dbReference type="PROSITE-ProRule" id="PRU10141"/>
    </source>
</evidence>
<name>A0A397EAV6_APHAT</name>
<dbReference type="EMBL" id="QUTE01024007">
    <property type="protein sequence ID" value="RHY79291.1"/>
    <property type="molecule type" value="Genomic_DNA"/>
</dbReference>
<dbReference type="FunFam" id="1.10.510.10:FF:000059">
    <property type="entry name" value="Casein kinase II subunit alpha"/>
    <property type="match status" value="1"/>
</dbReference>
<dbReference type="InterPro" id="IPR000719">
    <property type="entry name" value="Prot_kinase_dom"/>
</dbReference>
<dbReference type="InterPro" id="IPR011009">
    <property type="entry name" value="Kinase-like_dom_sf"/>
</dbReference>
<keyword evidence="2" id="KW-0723">Serine/threonine-protein kinase</keyword>
<evidence type="ECO:0000256" key="2">
    <source>
        <dbReference type="ARBA" id="ARBA00022527"/>
    </source>
</evidence>
<feature type="domain" description="Protein kinase" evidence="11">
    <location>
        <begin position="367"/>
        <end position="652"/>
    </location>
</feature>
<dbReference type="InterPro" id="IPR017441">
    <property type="entry name" value="Protein_kinase_ATP_BS"/>
</dbReference>
<evidence type="ECO:0000259" key="11">
    <source>
        <dbReference type="PROSITE" id="PS50011"/>
    </source>
</evidence>
<dbReference type="Pfam" id="PF00069">
    <property type="entry name" value="Pkinase"/>
    <property type="match status" value="1"/>
</dbReference>
<dbReference type="Gene3D" id="1.10.510.10">
    <property type="entry name" value="Transferase(Phosphotransferase) domain 1"/>
    <property type="match status" value="1"/>
</dbReference>
<dbReference type="FunFam" id="3.30.200.20:FF:000088">
    <property type="entry name" value="Casein kinase II subunit alpha"/>
    <property type="match status" value="1"/>
</dbReference>
<evidence type="ECO:0000256" key="3">
    <source>
        <dbReference type="ARBA" id="ARBA00022679"/>
    </source>
</evidence>
<dbReference type="GO" id="GO:0005829">
    <property type="term" value="C:cytosol"/>
    <property type="evidence" value="ECO:0007669"/>
    <property type="project" value="TreeGrafter"/>
</dbReference>
<dbReference type="PROSITE" id="PS50011">
    <property type="entry name" value="PROTEIN_KINASE_DOM"/>
    <property type="match status" value="1"/>
</dbReference>
<comment type="catalytic activity">
    <reaction evidence="7">
        <text>L-threonyl-[protein] + ATP = O-phospho-L-threonyl-[protein] + ADP + H(+)</text>
        <dbReference type="Rhea" id="RHEA:46608"/>
        <dbReference type="Rhea" id="RHEA-COMP:11060"/>
        <dbReference type="Rhea" id="RHEA-COMP:11605"/>
        <dbReference type="ChEBI" id="CHEBI:15378"/>
        <dbReference type="ChEBI" id="CHEBI:30013"/>
        <dbReference type="ChEBI" id="CHEBI:30616"/>
        <dbReference type="ChEBI" id="CHEBI:61977"/>
        <dbReference type="ChEBI" id="CHEBI:456216"/>
        <dbReference type="EC" id="2.7.11.1"/>
    </reaction>
</comment>
<dbReference type="VEuPathDB" id="FungiDB:H257_04907"/>
<keyword evidence="6 10" id="KW-0067">ATP-binding</keyword>
<dbReference type="Gene3D" id="3.30.200.20">
    <property type="entry name" value="Phosphorylase Kinase, domain 1"/>
    <property type="match status" value="1"/>
</dbReference>
<dbReference type="PANTHER" id="PTHR24054:SF0">
    <property type="entry name" value="CASEIN KINASE II SUBUNIT ALPHA"/>
    <property type="match status" value="1"/>
</dbReference>
<dbReference type="PROSITE" id="PS00108">
    <property type="entry name" value="PROTEIN_KINASE_ST"/>
    <property type="match status" value="1"/>
</dbReference>
<dbReference type="GO" id="GO:0005634">
    <property type="term" value="C:nucleus"/>
    <property type="evidence" value="ECO:0007669"/>
    <property type="project" value="TreeGrafter"/>
</dbReference>
<evidence type="ECO:0000256" key="6">
    <source>
        <dbReference type="ARBA" id="ARBA00022840"/>
    </source>
</evidence>